<keyword evidence="11" id="KW-1185">Reference proteome</keyword>
<keyword evidence="4 7" id="KW-1133">Transmembrane helix</keyword>
<feature type="domain" description="Integral membrane protein YccS N-terminal" evidence="8">
    <location>
        <begin position="72"/>
        <end position="340"/>
    </location>
</feature>
<dbReference type="AlphaFoldDB" id="A0A1G7E9M7"/>
<gene>
    <name evidence="10" type="ORF">SAMN04487992_102178</name>
</gene>
<evidence type="ECO:0000259" key="9">
    <source>
        <dbReference type="Pfam" id="PF13515"/>
    </source>
</evidence>
<protein>
    <submittedName>
        <fullName evidence="10">Uncharacterized membrane protein YccC</fullName>
    </submittedName>
</protein>
<accession>A0A1G7E9M7</accession>
<keyword evidence="3 7" id="KW-0812">Transmembrane</keyword>
<evidence type="ECO:0000256" key="6">
    <source>
        <dbReference type="ARBA" id="ARBA00043993"/>
    </source>
</evidence>
<evidence type="ECO:0000256" key="4">
    <source>
        <dbReference type="ARBA" id="ARBA00022989"/>
    </source>
</evidence>
<sequence>MVKEFLKDILLFLKSSNFYKGVLQTVAVITPLIIFNFFGHISYAIPIAIGVFLNIPGNIPGTLRRKIYSTLISIVLTMAVTLIVSYAKQNFAVLLLTIAILSFFISLISAYGFRGSLIAFCGLLAIVLSLVSRNTTIGIWTYVGLIGIGGLWFLLVLCLSHWIAPKKDEDQLLSETLHITGSYLKVRGKLLIEKEKRDQLLIKTLKLQTELNEKHEILRELLLSERKQIGRSHFDEKRVLIFISLIDILELALANTLDYSKIDVIFKDRSVLKEFKTLNTTMGNHLQVLSKILMNKKKVQNKNELLDGLAVIEKTIQNYIASVELPAGREGIITLRNLQDYQQQQVTKIRAIRRVMNNVTKDKISFKDKEATQFITTQEYSLQIIAQHFTFKSPIFRHALRLTIAIVFGFTFGTLIGIKNPYWIVLTLIVLMRPSYGLTKERAINRIIGTIIGALFALAIIFITSNTMVYMVLAAVSLVIAFSLIQQSYRSAAAFITINVIFVYALLEPNSLVVVKFRVLDTFIGALLAVIANYTLWPSWEFMNLSPVIINSIQKNKAYLAAVSKIYHTKEIKNLDYKVARKEAFLAISNLNAAFQRMTQDPKSKQKEMQLIYEFVSLNNTFLSALASMGSFIQNHTTTASSENFDAFISHIENQLENAETLLSENKTAVIKEHKKIETAEEALKSSFTTLSNQRDQQIKEGQHKIDLEMRLQLQEAHLVTNQLTWLKGLSEDVYRNSTKYAQLFNNKNT</sequence>
<dbReference type="PANTHER" id="PTHR30509:SF8">
    <property type="entry name" value="INNER MEMBRANE PROTEIN YCCS"/>
    <property type="match status" value="1"/>
</dbReference>
<evidence type="ECO:0000313" key="11">
    <source>
        <dbReference type="Proteomes" id="UP000182114"/>
    </source>
</evidence>
<dbReference type="RefSeq" id="WP_074537486.1">
    <property type="nucleotide sequence ID" value="NZ_FNBD01000002.1"/>
</dbReference>
<evidence type="ECO:0000259" key="8">
    <source>
        <dbReference type="Pfam" id="PF12805"/>
    </source>
</evidence>
<evidence type="ECO:0000256" key="1">
    <source>
        <dbReference type="ARBA" id="ARBA00004651"/>
    </source>
</evidence>
<feature type="transmembrane region" description="Helical" evidence="7">
    <location>
        <begin position="139"/>
        <end position="164"/>
    </location>
</feature>
<evidence type="ECO:0000256" key="3">
    <source>
        <dbReference type="ARBA" id="ARBA00022692"/>
    </source>
</evidence>
<keyword evidence="5 7" id="KW-0472">Membrane</keyword>
<dbReference type="Pfam" id="PF13515">
    <property type="entry name" value="FUSC_2"/>
    <property type="match status" value="1"/>
</dbReference>
<dbReference type="PANTHER" id="PTHR30509">
    <property type="entry name" value="P-HYDROXYBENZOIC ACID EFFLUX PUMP SUBUNIT-RELATED"/>
    <property type="match status" value="1"/>
</dbReference>
<dbReference type="InterPro" id="IPR049453">
    <property type="entry name" value="Memb_transporter_dom"/>
</dbReference>
<name>A0A1G7E9M7_9FLAO</name>
<dbReference type="Proteomes" id="UP000182114">
    <property type="component" value="Unassembled WGS sequence"/>
</dbReference>
<dbReference type="InterPro" id="IPR032692">
    <property type="entry name" value="YccS_N"/>
</dbReference>
<evidence type="ECO:0000256" key="5">
    <source>
        <dbReference type="ARBA" id="ARBA00023136"/>
    </source>
</evidence>
<reference evidence="11" key="1">
    <citation type="submission" date="2016-10" db="EMBL/GenBank/DDBJ databases">
        <authorList>
            <person name="Varghese N."/>
            <person name="Submissions S."/>
        </authorList>
    </citation>
    <scope>NUCLEOTIDE SEQUENCE [LARGE SCALE GENOMIC DNA]</scope>
    <source>
        <strain evidence="11">DSM 24729</strain>
    </source>
</reference>
<dbReference type="GO" id="GO:0005886">
    <property type="term" value="C:plasma membrane"/>
    <property type="evidence" value="ECO:0007669"/>
    <property type="project" value="UniProtKB-SubCell"/>
</dbReference>
<organism evidence="10 11">
    <name type="scientific">Cellulophaga baltica</name>
    <dbReference type="NCBI Taxonomy" id="76594"/>
    <lineage>
        <taxon>Bacteria</taxon>
        <taxon>Pseudomonadati</taxon>
        <taxon>Bacteroidota</taxon>
        <taxon>Flavobacteriia</taxon>
        <taxon>Flavobacteriales</taxon>
        <taxon>Flavobacteriaceae</taxon>
        <taxon>Cellulophaga</taxon>
    </lineage>
</organism>
<feature type="transmembrane region" description="Helical" evidence="7">
    <location>
        <begin position="117"/>
        <end position="133"/>
    </location>
</feature>
<feature type="transmembrane region" description="Helical" evidence="7">
    <location>
        <begin position="22"/>
        <end position="55"/>
    </location>
</feature>
<keyword evidence="2" id="KW-1003">Cell membrane</keyword>
<dbReference type="EMBL" id="FNBD01000002">
    <property type="protein sequence ID" value="SDE60260.1"/>
    <property type="molecule type" value="Genomic_DNA"/>
</dbReference>
<dbReference type="eggNOG" id="COG1289">
    <property type="taxonomic scope" value="Bacteria"/>
</dbReference>
<comment type="similarity">
    <text evidence="6">Belongs to the YccS/YhfK family.</text>
</comment>
<feature type="domain" description="Integral membrane bound transporter" evidence="9">
    <location>
        <begin position="411"/>
        <end position="531"/>
    </location>
</feature>
<feature type="transmembrane region" description="Helical" evidence="7">
    <location>
        <begin position="451"/>
        <end position="482"/>
    </location>
</feature>
<evidence type="ECO:0000256" key="7">
    <source>
        <dbReference type="SAM" id="Phobius"/>
    </source>
</evidence>
<feature type="transmembrane region" description="Helical" evidence="7">
    <location>
        <begin position="67"/>
        <end position="85"/>
    </location>
</feature>
<feature type="transmembrane region" description="Helical" evidence="7">
    <location>
        <begin position="488"/>
        <end position="507"/>
    </location>
</feature>
<feature type="transmembrane region" description="Helical" evidence="7">
    <location>
        <begin position="91"/>
        <end position="110"/>
    </location>
</feature>
<proteinExistence type="inferred from homology"/>
<comment type="subcellular location">
    <subcellularLocation>
        <location evidence="1">Cell membrane</location>
        <topology evidence="1">Multi-pass membrane protein</topology>
    </subcellularLocation>
</comment>
<feature type="transmembrane region" description="Helical" evidence="7">
    <location>
        <begin position="399"/>
        <end position="416"/>
    </location>
</feature>
<evidence type="ECO:0000313" key="10">
    <source>
        <dbReference type="EMBL" id="SDE60260.1"/>
    </source>
</evidence>
<dbReference type="Pfam" id="PF12805">
    <property type="entry name" value="FUSC-like"/>
    <property type="match status" value="1"/>
</dbReference>
<evidence type="ECO:0000256" key="2">
    <source>
        <dbReference type="ARBA" id="ARBA00022475"/>
    </source>
</evidence>